<feature type="region of interest" description="Disordered" evidence="1">
    <location>
        <begin position="199"/>
        <end position="224"/>
    </location>
</feature>
<feature type="region of interest" description="Disordered" evidence="1">
    <location>
        <begin position="15"/>
        <end position="34"/>
    </location>
</feature>
<protein>
    <submittedName>
        <fullName evidence="2">Uncharacterized protein</fullName>
    </submittedName>
</protein>
<comment type="caution">
    <text evidence="2">The sequence shown here is derived from an EMBL/GenBank/DDBJ whole genome shotgun (WGS) entry which is preliminary data.</text>
</comment>
<dbReference type="Proteomes" id="UP001211907">
    <property type="component" value="Unassembled WGS sequence"/>
</dbReference>
<evidence type="ECO:0000313" key="3">
    <source>
        <dbReference type="Proteomes" id="UP001211907"/>
    </source>
</evidence>
<sequence>MGIFATENLADEEMTINGSNNTGHSNNNGNGNTVEATAATAGTVTVTAISGIKKGGKANSHSLTVRRAKTMAALPTTVSKSNGVSNTGAGGAVTFAPNFQVQTIQMGLALPTAPTIITPAAAPTITAVFQQGTNPPAFTALNQYQVNASQVNQLSQNIHTAPLLNNSSNNELFARINQQTQQILLNNNNAQFQIPSSATANQHNNKNNNSNNNHNKRSRSDADTVFQGQQQPFVIVQTNTNSNNNLSDFNQSPLFPNQQNQLNQQIQQYQQTNQSVQSIQSMQRNHSLPQQFVHPPLPLQQQYPSQQQFLSQQQLQQHQLHHQLLQQQQQQQQQHQRQQQLMQQQQVQQQQLPQQPQQIQQQQQINQQLNQQIDQQPAAIVEKSSSSPSLSSTSSADQEVNQLKLQIQKMQIHISQLLDNQRHMSNQILQLASSLPSSPAILSSSNVSSPGSHFFGSSGNNNGLVVPSPPESAHTPAVGMSPLDPKSPQQIQQMQQQQFLMMKQQQFQQNQQQINQQHIAGLSMTEAATSDDLLEELLNLDQ</sequence>
<proteinExistence type="predicted"/>
<reference evidence="2" key="1">
    <citation type="submission" date="2020-05" db="EMBL/GenBank/DDBJ databases">
        <title>Phylogenomic resolution of chytrid fungi.</title>
        <authorList>
            <person name="Stajich J.E."/>
            <person name="Amses K."/>
            <person name="Simmons R."/>
            <person name="Seto K."/>
            <person name="Myers J."/>
            <person name="Bonds A."/>
            <person name="Quandt C.A."/>
            <person name="Barry K."/>
            <person name="Liu P."/>
            <person name="Grigoriev I."/>
            <person name="Longcore J.E."/>
            <person name="James T.Y."/>
        </authorList>
    </citation>
    <scope>NUCLEOTIDE SEQUENCE</scope>
    <source>
        <strain evidence="2">JEL0513</strain>
    </source>
</reference>
<name>A0AAD5XB62_9FUNG</name>
<feature type="region of interest" description="Disordered" evidence="1">
    <location>
        <begin position="375"/>
        <end position="397"/>
    </location>
</feature>
<organism evidence="2 3">
    <name type="scientific">Physocladia obscura</name>
    <dbReference type="NCBI Taxonomy" id="109957"/>
    <lineage>
        <taxon>Eukaryota</taxon>
        <taxon>Fungi</taxon>
        <taxon>Fungi incertae sedis</taxon>
        <taxon>Chytridiomycota</taxon>
        <taxon>Chytridiomycota incertae sedis</taxon>
        <taxon>Chytridiomycetes</taxon>
        <taxon>Chytridiales</taxon>
        <taxon>Chytriomycetaceae</taxon>
        <taxon>Physocladia</taxon>
    </lineage>
</organism>
<gene>
    <name evidence="2" type="ORF">HK100_006757</name>
</gene>
<evidence type="ECO:0000256" key="1">
    <source>
        <dbReference type="SAM" id="MobiDB-lite"/>
    </source>
</evidence>
<accession>A0AAD5XB62</accession>
<evidence type="ECO:0000313" key="2">
    <source>
        <dbReference type="EMBL" id="KAJ3093169.1"/>
    </source>
</evidence>
<feature type="compositionally biased region" description="Low complexity" evidence="1">
    <location>
        <begin position="203"/>
        <end position="213"/>
    </location>
</feature>
<keyword evidence="3" id="KW-1185">Reference proteome</keyword>
<dbReference type="EMBL" id="JADGJH010003149">
    <property type="protein sequence ID" value="KAJ3093169.1"/>
    <property type="molecule type" value="Genomic_DNA"/>
</dbReference>
<feature type="compositionally biased region" description="Low complexity" evidence="1">
    <location>
        <begin position="384"/>
        <end position="395"/>
    </location>
</feature>
<dbReference type="AlphaFoldDB" id="A0AAD5XB62"/>